<keyword evidence="1" id="KW-0175">Coiled coil</keyword>
<protein>
    <submittedName>
        <fullName evidence="3">Uncharacterized protein</fullName>
    </submittedName>
</protein>
<gene>
    <name evidence="3" type="ORF">Esi_0521_0005</name>
</gene>
<evidence type="ECO:0000256" key="2">
    <source>
        <dbReference type="SAM" id="MobiDB-lite"/>
    </source>
</evidence>
<dbReference type="Proteomes" id="UP000002630">
    <property type="component" value="Unassembled WGS sequence"/>
</dbReference>
<evidence type="ECO:0000313" key="3">
    <source>
        <dbReference type="EMBL" id="CBJ33585.1"/>
    </source>
</evidence>
<evidence type="ECO:0000313" key="4">
    <source>
        <dbReference type="Proteomes" id="UP000002630"/>
    </source>
</evidence>
<dbReference type="InParanoid" id="D7G3Q8"/>
<accession>D7G3Q8</accession>
<organism evidence="3 4">
    <name type="scientific">Ectocarpus siliculosus</name>
    <name type="common">Brown alga</name>
    <name type="synonym">Conferva siliculosa</name>
    <dbReference type="NCBI Taxonomy" id="2880"/>
    <lineage>
        <taxon>Eukaryota</taxon>
        <taxon>Sar</taxon>
        <taxon>Stramenopiles</taxon>
        <taxon>Ochrophyta</taxon>
        <taxon>PX clade</taxon>
        <taxon>Phaeophyceae</taxon>
        <taxon>Ectocarpales</taxon>
        <taxon>Ectocarpaceae</taxon>
        <taxon>Ectocarpus</taxon>
    </lineage>
</organism>
<reference evidence="3 4" key="1">
    <citation type="journal article" date="2010" name="Nature">
        <title>The Ectocarpus genome and the independent evolution of multicellularity in brown algae.</title>
        <authorList>
            <person name="Cock J.M."/>
            <person name="Sterck L."/>
            <person name="Rouze P."/>
            <person name="Scornet D."/>
            <person name="Allen A.E."/>
            <person name="Amoutzias G."/>
            <person name="Anthouard V."/>
            <person name="Artiguenave F."/>
            <person name="Aury J.M."/>
            <person name="Badger J.H."/>
            <person name="Beszteri B."/>
            <person name="Billiau K."/>
            <person name="Bonnet E."/>
            <person name="Bothwell J.H."/>
            <person name="Bowler C."/>
            <person name="Boyen C."/>
            <person name="Brownlee C."/>
            <person name="Carrano C.J."/>
            <person name="Charrier B."/>
            <person name="Cho G.Y."/>
            <person name="Coelho S.M."/>
            <person name="Collen J."/>
            <person name="Corre E."/>
            <person name="Da Silva C."/>
            <person name="Delage L."/>
            <person name="Delaroque N."/>
            <person name="Dittami S.M."/>
            <person name="Doulbeau S."/>
            <person name="Elias M."/>
            <person name="Farnham G."/>
            <person name="Gachon C.M."/>
            <person name="Gschloessl B."/>
            <person name="Heesch S."/>
            <person name="Jabbari K."/>
            <person name="Jubin C."/>
            <person name="Kawai H."/>
            <person name="Kimura K."/>
            <person name="Kloareg B."/>
            <person name="Kupper F.C."/>
            <person name="Lang D."/>
            <person name="Le Bail A."/>
            <person name="Leblanc C."/>
            <person name="Lerouge P."/>
            <person name="Lohr M."/>
            <person name="Lopez P.J."/>
            <person name="Martens C."/>
            <person name="Maumus F."/>
            <person name="Michel G."/>
            <person name="Miranda-Saavedra D."/>
            <person name="Morales J."/>
            <person name="Moreau H."/>
            <person name="Motomura T."/>
            <person name="Nagasato C."/>
            <person name="Napoli C.A."/>
            <person name="Nelson D.R."/>
            <person name="Nyvall-Collen P."/>
            <person name="Peters A.F."/>
            <person name="Pommier C."/>
            <person name="Potin P."/>
            <person name="Poulain J."/>
            <person name="Quesneville H."/>
            <person name="Read B."/>
            <person name="Rensing S.A."/>
            <person name="Ritter A."/>
            <person name="Rousvoal S."/>
            <person name="Samanta M."/>
            <person name="Samson G."/>
            <person name="Schroeder D.C."/>
            <person name="Segurens B."/>
            <person name="Strittmatter M."/>
            <person name="Tonon T."/>
            <person name="Tregear J.W."/>
            <person name="Valentin K."/>
            <person name="von Dassow P."/>
            <person name="Yamagishi T."/>
            <person name="Van de Peer Y."/>
            <person name="Wincker P."/>
        </authorList>
    </citation>
    <scope>NUCLEOTIDE SEQUENCE [LARGE SCALE GENOMIC DNA]</scope>
    <source>
        <strain evidence="4">Ec32 / CCAP1310/4</strain>
    </source>
</reference>
<name>D7G3Q8_ECTSI</name>
<feature type="coiled-coil region" evidence="1">
    <location>
        <begin position="92"/>
        <end position="123"/>
    </location>
</feature>
<sequence length="154" mass="17020">MVYPVRGITSLSALSEGNEEDGGGDHDTREAAGGSPAADEIRAVQDEIRAVERKIEDVVKETKKVAKKIDDVEAATIAGGSGYLGMTDPEALLKEKERLGDEKKQLRDEKKQLREQVLVKEKRLFSIEQRRANNAPAGTEASHYVRRSIQQFTV</sequence>
<evidence type="ECO:0000256" key="1">
    <source>
        <dbReference type="SAM" id="Coils"/>
    </source>
</evidence>
<keyword evidence="4" id="KW-1185">Reference proteome</keyword>
<dbReference type="EMBL" id="FN649760">
    <property type="protein sequence ID" value="CBJ33585.1"/>
    <property type="molecule type" value="Genomic_DNA"/>
</dbReference>
<dbReference type="AlphaFoldDB" id="D7G3Q8"/>
<feature type="region of interest" description="Disordered" evidence="2">
    <location>
        <begin position="1"/>
        <end position="39"/>
    </location>
</feature>
<proteinExistence type="predicted"/>